<keyword evidence="4 5" id="KW-0342">GTP-binding</keyword>
<comment type="similarity">
    <text evidence="1 7">Belongs to the small GTPase superfamily. Arf family.</text>
</comment>
<feature type="transmembrane region" description="Helical" evidence="8">
    <location>
        <begin position="12"/>
        <end position="31"/>
    </location>
</feature>
<evidence type="ECO:0000313" key="9">
    <source>
        <dbReference type="EMBL" id="KAK2173772.1"/>
    </source>
</evidence>
<dbReference type="GO" id="GO:0046872">
    <property type="term" value="F:metal ion binding"/>
    <property type="evidence" value="ECO:0007669"/>
    <property type="project" value="UniProtKB-KW"/>
</dbReference>
<dbReference type="Gene3D" id="3.40.50.300">
    <property type="entry name" value="P-loop containing nucleotide triphosphate hydrolases"/>
    <property type="match status" value="1"/>
</dbReference>
<gene>
    <name evidence="9" type="ORF">NP493_850g01041</name>
</gene>
<evidence type="ECO:0000256" key="7">
    <source>
        <dbReference type="RuleBase" id="RU003925"/>
    </source>
</evidence>
<dbReference type="EMBL" id="JAODUO010000849">
    <property type="protein sequence ID" value="KAK2173772.1"/>
    <property type="molecule type" value="Genomic_DNA"/>
</dbReference>
<accession>A0AAD9KLY7</accession>
<evidence type="ECO:0000256" key="8">
    <source>
        <dbReference type="SAM" id="Phobius"/>
    </source>
</evidence>
<dbReference type="PROSITE" id="PS51417">
    <property type="entry name" value="ARF"/>
    <property type="match status" value="1"/>
</dbReference>
<feature type="binding site" evidence="5">
    <location>
        <begin position="167"/>
        <end position="170"/>
    </location>
    <ligand>
        <name>GTP</name>
        <dbReference type="ChEBI" id="CHEBI:37565"/>
    </ligand>
</feature>
<dbReference type="InterPro" id="IPR027417">
    <property type="entry name" value="P-loop_NTPase"/>
</dbReference>
<evidence type="ECO:0000256" key="3">
    <source>
        <dbReference type="ARBA" id="ARBA00022741"/>
    </source>
</evidence>
<evidence type="ECO:0000313" key="10">
    <source>
        <dbReference type="Proteomes" id="UP001209878"/>
    </source>
</evidence>
<dbReference type="CDD" id="cd00878">
    <property type="entry name" value="Arf_Arl"/>
    <property type="match status" value="1"/>
</dbReference>
<feature type="binding site" evidence="5">
    <location>
        <position position="111"/>
    </location>
    <ligand>
        <name>GTP</name>
        <dbReference type="ChEBI" id="CHEBI:37565"/>
    </ligand>
</feature>
<dbReference type="SMART" id="SM00177">
    <property type="entry name" value="ARF"/>
    <property type="match status" value="1"/>
</dbReference>
<feature type="binding site" evidence="6">
    <location>
        <position position="71"/>
    </location>
    <ligand>
        <name>Mg(2+)</name>
        <dbReference type="ChEBI" id="CHEBI:18420"/>
    </ligand>
</feature>
<evidence type="ECO:0000256" key="2">
    <source>
        <dbReference type="ARBA" id="ARBA00022707"/>
    </source>
</evidence>
<dbReference type="SUPFAM" id="SSF52540">
    <property type="entry name" value="P-loop containing nucleoside triphosphate hydrolases"/>
    <property type="match status" value="1"/>
</dbReference>
<dbReference type="PRINTS" id="PR00328">
    <property type="entry name" value="SAR1GTPBP"/>
</dbReference>
<dbReference type="InterPro" id="IPR044612">
    <property type="entry name" value="ARL2/3"/>
</dbReference>
<dbReference type="Pfam" id="PF00025">
    <property type="entry name" value="Arf"/>
    <property type="match status" value="1"/>
</dbReference>
<name>A0AAD9KLY7_RIDPI</name>
<keyword evidence="8" id="KW-0472">Membrane</keyword>
<keyword evidence="8" id="KW-1133">Transmembrane helix</keyword>
<dbReference type="InterPro" id="IPR005225">
    <property type="entry name" value="Small_GTP-bd"/>
</dbReference>
<feature type="binding site" evidence="5">
    <location>
        <begin position="64"/>
        <end position="71"/>
    </location>
    <ligand>
        <name>GTP</name>
        <dbReference type="ChEBI" id="CHEBI:37565"/>
    </ligand>
</feature>
<feature type="binding site" evidence="6">
    <location>
        <position position="89"/>
    </location>
    <ligand>
        <name>Mg(2+)</name>
        <dbReference type="ChEBI" id="CHEBI:18420"/>
    </ligand>
</feature>
<keyword evidence="2" id="KW-0519">Myristate</keyword>
<keyword evidence="10" id="KW-1185">Reference proteome</keyword>
<dbReference type="PANTHER" id="PTHR45697">
    <property type="entry name" value="ADP-RIBOSYLATION FACTOR-LIKE PROTEIN 2-RELATED"/>
    <property type="match status" value="1"/>
</dbReference>
<dbReference type="AlphaFoldDB" id="A0AAD9KLY7"/>
<protein>
    <recommendedName>
        <fullName evidence="11">ADP-ribosylation factor-like protein 3</fullName>
    </recommendedName>
</protein>
<dbReference type="InterPro" id="IPR006689">
    <property type="entry name" value="Small_GTPase_ARF/SAR"/>
</dbReference>
<dbReference type="Proteomes" id="UP001209878">
    <property type="component" value="Unassembled WGS sequence"/>
</dbReference>
<keyword evidence="6" id="KW-0479">Metal-binding</keyword>
<dbReference type="GO" id="GO:0005525">
    <property type="term" value="F:GTP binding"/>
    <property type="evidence" value="ECO:0007669"/>
    <property type="project" value="UniProtKB-KW"/>
</dbReference>
<evidence type="ECO:0000256" key="4">
    <source>
        <dbReference type="ARBA" id="ARBA00023134"/>
    </source>
</evidence>
<evidence type="ECO:0000256" key="1">
    <source>
        <dbReference type="ARBA" id="ARBA00010290"/>
    </source>
</evidence>
<keyword evidence="6" id="KW-0460">Magnesium</keyword>
<evidence type="ECO:0008006" key="11">
    <source>
        <dbReference type="Google" id="ProtNLM"/>
    </source>
</evidence>
<keyword evidence="3 5" id="KW-0547">Nucleotide-binding</keyword>
<dbReference type="GO" id="GO:0003924">
    <property type="term" value="F:GTPase activity"/>
    <property type="evidence" value="ECO:0007669"/>
    <property type="project" value="InterPro"/>
</dbReference>
<evidence type="ECO:0000256" key="5">
    <source>
        <dbReference type="PIRSR" id="PIRSR606689-1"/>
    </source>
</evidence>
<dbReference type="NCBIfam" id="TIGR00231">
    <property type="entry name" value="small_GTP"/>
    <property type="match status" value="1"/>
</dbReference>
<keyword evidence="8" id="KW-0812">Transmembrane</keyword>
<sequence>MSSGVNSSCIKTALLIGAGVATTTGIGYMLYRYLGSKQGADTDEGFVDETKTESQNERKVLVLGLDNSGKSTLLANISKNDPTSVTQPTQGFKVICYQTGKIKLSFWEIGGAKSMRQYWNNFVQDTSVFVFVVDSSDASRFSEAFSALHEISGDDRLKKVPIVLVANKQDVSGAKTAQEVMHALGLDNLSRLEHPVHVLPTSVATKGSPSGIDELEKLLKRLCS</sequence>
<dbReference type="SMART" id="SM00178">
    <property type="entry name" value="SAR"/>
    <property type="match status" value="1"/>
</dbReference>
<organism evidence="9 10">
    <name type="scientific">Ridgeia piscesae</name>
    <name type="common">Tubeworm</name>
    <dbReference type="NCBI Taxonomy" id="27915"/>
    <lineage>
        <taxon>Eukaryota</taxon>
        <taxon>Metazoa</taxon>
        <taxon>Spiralia</taxon>
        <taxon>Lophotrochozoa</taxon>
        <taxon>Annelida</taxon>
        <taxon>Polychaeta</taxon>
        <taxon>Sedentaria</taxon>
        <taxon>Canalipalpata</taxon>
        <taxon>Sabellida</taxon>
        <taxon>Siboglinidae</taxon>
        <taxon>Ridgeia</taxon>
    </lineage>
</organism>
<reference evidence="9" key="1">
    <citation type="journal article" date="2023" name="Mol. Biol. Evol.">
        <title>Third-Generation Sequencing Reveals the Adaptive Role of the Epigenome in Three Deep-Sea Polychaetes.</title>
        <authorList>
            <person name="Perez M."/>
            <person name="Aroh O."/>
            <person name="Sun Y."/>
            <person name="Lan Y."/>
            <person name="Juniper S.K."/>
            <person name="Young C.R."/>
            <person name="Angers B."/>
            <person name="Qian P.Y."/>
        </authorList>
    </citation>
    <scope>NUCLEOTIDE SEQUENCE</scope>
    <source>
        <strain evidence="9">R07B-5</strain>
    </source>
</reference>
<keyword evidence="2" id="KW-0449">Lipoprotein</keyword>
<proteinExistence type="inferred from homology"/>
<evidence type="ECO:0000256" key="6">
    <source>
        <dbReference type="PIRSR" id="PIRSR606689-2"/>
    </source>
</evidence>
<comment type="caution">
    <text evidence="9">The sequence shown here is derived from an EMBL/GenBank/DDBJ whole genome shotgun (WGS) entry which is preliminary data.</text>
</comment>